<protein>
    <recommendedName>
        <fullName evidence="5">Coenzyme Q-binding protein COQ10 START domain-containing protein</fullName>
    </recommendedName>
</protein>
<dbReference type="PANTHER" id="PTHR12901">
    <property type="entry name" value="SPERM PROTEIN HOMOLOG"/>
    <property type="match status" value="1"/>
</dbReference>
<keyword evidence="7" id="KW-1185">Reference proteome</keyword>
<gene>
    <name evidence="6" type="ORF">DMC30DRAFT_352887</name>
</gene>
<dbReference type="CDD" id="cd07813">
    <property type="entry name" value="COQ10p_like"/>
    <property type="match status" value="1"/>
</dbReference>
<comment type="similarity">
    <text evidence="1">Belongs to the COQ10 family.</text>
</comment>
<dbReference type="PANTHER" id="PTHR12901:SF10">
    <property type="entry name" value="COENZYME Q-BINDING PROTEIN COQ10, MITOCHONDRIAL"/>
    <property type="match status" value="1"/>
</dbReference>
<dbReference type="Gene3D" id="3.30.530.20">
    <property type="match status" value="1"/>
</dbReference>
<evidence type="ECO:0000256" key="2">
    <source>
        <dbReference type="ARBA" id="ARBA00011814"/>
    </source>
</evidence>
<proteinExistence type="inferred from homology"/>
<accession>A0A5C5FT72</accession>
<dbReference type="GO" id="GO:0005739">
    <property type="term" value="C:mitochondrion"/>
    <property type="evidence" value="ECO:0007669"/>
    <property type="project" value="TreeGrafter"/>
</dbReference>
<dbReference type="SUPFAM" id="SSF55961">
    <property type="entry name" value="Bet v1-like"/>
    <property type="match status" value="1"/>
</dbReference>
<feature type="compositionally biased region" description="Low complexity" evidence="4">
    <location>
        <begin position="23"/>
        <end position="37"/>
    </location>
</feature>
<comment type="subunit">
    <text evidence="2">Interacts with coenzyme Q.</text>
</comment>
<dbReference type="STRING" id="5288.A0A5C5FT72"/>
<evidence type="ECO:0000256" key="1">
    <source>
        <dbReference type="ARBA" id="ARBA00006885"/>
    </source>
</evidence>
<feature type="domain" description="Coenzyme Q-binding protein COQ10 START" evidence="5">
    <location>
        <begin position="62"/>
        <end position="218"/>
    </location>
</feature>
<dbReference type="Proteomes" id="UP000311382">
    <property type="component" value="Unassembled WGS sequence"/>
</dbReference>
<comment type="caution">
    <text evidence="6">The sequence shown here is derived from an EMBL/GenBank/DDBJ whole genome shotgun (WGS) entry which is preliminary data.</text>
</comment>
<dbReference type="EMBL" id="SOZI01000077">
    <property type="protein sequence ID" value="TNY20078.1"/>
    <property type="molecule type" value="Genomic_DNA"/>
</dbReference>
<dbReference type="InterPro" id="IPR023393">
    <property type="entry name" value="START-like_dom_sf"/>
</dbReference>
<name>A0A5C5FT72_9BASI</name>
<evidence type="ECO:0000256" key="3">
    <source>
        <dbReference type="ARBA" id="ARBA00024947"/>
    </source>
</evidence>
<evidence type="ECO:0000313" key="7">
    <source>
        <dbReference type="Proteomes" id="UP000311382"/>
    </source>
</evidence>
<evidence type="ECO:0000313" key="6">
    <source>
        <dbReference type="EMBL" id="TNY20078.1"/>
    </source>
</evidence>
<dbReference type="AlphaFoldDB" id="A0A5C5FT72"/>
<dbReference type="GO" id="GO:0045333">
    <property type="term" value="P:cellular respiration"/>
    <property type="evidence" value="ECO:0007669"/>
    <property type="project" value="InterPro"/>
</dbReference>
<reference evidence="6 7" key="1">
    <citation type="submission" date="2019-03" db="EMBL/GenBank/DDBJ databases">
        <title>Rhodosporidium diobovatum UCD-FST 08-225 genome sequencing, assembly, and annotation.</title>
        <authorList>
            <person name="Fakankun I.U."/>
            <person name="Fristensky B."/>
            <person name="Levin D.B."/>
        </authorList>
    </citation>
    <scope>NUCLEOTIDE SEQUENCE [LARGE SCALE GENOMIC DNA]</scope>
    <source>
        <strain evidence="6 7">UCD-FST 08-225</strain>
    </source>
</reference>
<sequence length="228" mass="25439">MAALAAKRTLALAQPRSQARSLFGFPSPFGSSSSSSSSPPPQRKGTLKQERGVWVYREDKVMPYSPDELFTVIADVDSYQQFLPFTSSSRVLRAAQVGQDGRRTEQPLADRGWLRPGQGERWEMDGELRIGAMGFDEGYVSLVELEKAKWVKATAKDASMFRHLSTLWSFAPTASSQSSNPKSRVDLYLSYAFTSPLHAAAIQTVWDKISALMVEKFEQRVRDVHGSR</sequence>
<evidence type="ECO:0000259" key="5">
    <source>
        <dbReference type="Pfam" id="PF03364"/>
    </source>
</evidence>
<dbReference type="Pfam" id="PF03364">
    <property type="entry name" value="Polyketide_cyc"/>
    <property type="match status" value="1"/>
</dbReference>
<comment type="function">
    <text evidence="3">Required for the function of coenzyme Q in the respiratory chain. May serve as a chaperone or may be involved in the transport of Q6 from its site of synthesis to the catalytic sites of the respiratory complexes.</text>
</comment>
<dbReference type="GO" id="GO:0048039">
    <property type="term" value="F:ubiquinone binding"/>
    <property type="evidence" value="ECO:0007669"/>
    <property type="project" value="InterPro"/>
</dbReference>
<dbReference type="OrthoDB" id="292693at2759"/>
<feature type="region of interest" description="Disordered" evidence="4">
    <location>
        <begin position="22"/>
        <end position="49"/>
    </location>
</feature>
<dbReference type="InterPro" id="IPR005031">
    <property type="entry name" value="COQ10_START"/>
</dbReference>
<dbReference type="InterPro" id="IPR044996">
    <property type="entry name" value="COQ10-like"/>
</dbReference>
<organism evidence="6 7">
    <name type="scientific">Rhodotorula diobovata</name>
    <dbReference type="NCBI Taxonomy" id="5288"/>
    <lineage>
        <taxon>Eukaryota</taxon>
        <taxon>Fungi</taxon>
        <taxon>Dikarya</taxon>
        <taxon>Basidiomycota</taxon>
        <taxon>Pucciniomycotina</taxon>
        <taxon>Microbotryomycetes</taxon>
        <taxon>Sporidiobolales</taxon>
        <taxon>Sporidiobolaceae</taxon>
        <taxon>Rhodotorula</taxon>
    </lineage>
</organism>
<evidence type="ECO:0000256" key="4">
    <source>
        <dbReference type="SAM" id="MobiDB-lite"/>
    </source>
</evidence>